<organism evidence="10 11">
    <name type="scientific">Folsomia candida</name>
    <name type="common">Springtail</name>
    <dbReference type="NCBI Taxonomy" id="158441"/>
    <lineage>
        <taxon>Eukaryota</taxon>
        <taxon>Metazoa</taxon>
        <taxon>Ecdysozoa</taxon>
        <taxon>Arthropoda</taxon>
        <taxon>Hexapoda</taxon>
        <taxon>Collembola</taxon>
        <taxon>Entomobryomorpha</taxon>
        <taxon>Isotomoidea</taxon>
        <taxon>Isotomidae</taxon>
        <taxon>Proisotominae</taxon>
        <taxon>Folsomia</taxon>
    </lineage>
</organism>
<dbReference type="GO" id="GO:0005615">
    <property type="term" value="C:extracellular space"/>
    <property type="evidence" value="ECO:0007669"/>
    <property type="project" value="TreeGrafter"/>
</dbReference>
<comment type="similarity">
    <text evidence="2 8">Belongs to the TGF-beta family.</text>
</comment>
<evidence type="ECO:0000259" key="9">
    <source>
        <dbReference type="PROSITE" id="PS51362"/>
    </source>
</evidence>
<dbReference type="InterPro" id="IPR017948">
    <property type="entry name" value="TGFb_CS"/>
</dbReference>
<dbReference type="Gene3D" id="2.60.120.970">
    <property type="match status" value="1"/>
</dbReference>
<dbReference type="AlphaFoldDB" id="A0A226E6D3"/>
<gene>
    <name evidence="10" type="ORF">Fcan01_13390</name>
</gene>
<evidence type="ECO:0000256" key="3">
    <source>
        <dbReference type="ARBA" id="ARBA00022525"/>
    </source>
</evidence>
<dbReference type="Gene3D" id="2.10.90.10">
    <property type="entry name" value="Cystine-knot cytokines"/>
    <property type="match status" value="1"/>
</dbReference>
<dbReference type="PROSITE" id="PS51362">
    <property type="entry name" value="TGF_BETA_2"/>
    <property type="match status" value="1"/>
</dbReference>
<keyword evidence="4" id="KW-0165">Cleavage on pair of basic residues</keyword>
<dbReference type="OrthoDB" id="5948587at2759"/>
<comment type="caution">
    <text evidence="10">The sequence shown here is derived from an EMBL/GenBank/DDBJ whole genome shotgun (WGS) entry which is preliminary data.</text>
</comment>
<comment type="subcellular location">
    <subcellularLocation>
        <location evidence="1">Secreted</location>
    </subcellularLocation>
</comment>
<evidence type="ECO:0000256" key="2">
    <source>
        <dbReference type="ARBA" id="ARBA00006656"/>
    </source>
</evidence>
<sequence>MGYTENGKVVIVAVGVLYYVLTSSVSTGSPQPFKRRGSRSTPLLSTTTTNGINPLAAEGGGEKFGNETYFNDIGEICNAEAVLQGGGLPASSGGGGSTNLAHRCRKLDIGDIKKHSLLMIKQEILRKLRLDESRLPNISAAGHPIPAAYLSEFFQGQYQGDSPNTEFDDDEHAKTEKIIAFAKIGQKKINNHAIHHFSFSDKLGNMKIEGATLHVHVKFLTPNADKKSYSIRLMEIVPTLAKGDSPVSIQVGLFKPNSHTTSTVTSGGRHRPQTKWIQVEVKQALVNWMAEKKFGSSKKIALIIEAVEANGLPSKDVAIETATNDINNQYPFIEVQVSENGKSRPPRNLGMTCDENSQEDRCCRYPLTVDFEDFGWDWIIAPKKYDANYCSGKCPYAFLQRYPHNHIVQQANPSGVGGPCCAARKMSSISMLYFDSDSNIVFSVLPGMVVDKCGCS</sequence>
<accession>A0A226E6D3</accession>
<evidence type="ECO:0000256" key="7">
    <source>
        <dbReference type="ARBA" id="ARBA00023157"/>
    </source>
</evidence>
<keyword evidence="3" id="KW-0964">Secreted</keyword>
<dbReference type="InterPro" id="IPR029034">
    <property type="entry name" value="Cystine-knot_cytokine"/>
</dbReference>
<dbReference type="EMBL" id="LNIX01000007">
    <property type="protein sequence ID" value="OXA52136.1"/>
    <property type="molecule type" value="Genomic_DNA"/>
</dbReference>
<dbReference type="OMA" id="EYEWREY"/>
<keyword evidence="5" id="KW-0732">Signal</keyword>
<dbReference type="InterPro" id="IPR001839">
    <property type="entry name" value="TGF-b_C"/>
</dbReference>
<dbReference type="InterPro" id="IPR015615">
    <property type="entry name" value="TGF-beta-rel"/>
</dbReference>
<name>A0A226E6D3_FOLCA</name>
<evidence type="ECO:0000256" key="5">
    <source>
        <dbReference type="ARBA" id="ARBA00022729"/>
    </source>
</evidence>
<dbReference type="Proteomes" id="UP000198287">
    <property type="component" value="Unassembled WGS sequence"/>
</dbReference>
<evidence type="ECO:0000313" key="10">
    <source>
        <dbReference type="EMBL" id="OXA52136.1"/>
    </source>
</evidence>
<dbReference type="GO" id="GO:0005125">
    <property type="term" value="F:cytokine activity"/>
    <property type="evidence" value="ECO:0007669"/>
    <property type="project" value="TreeGrafter"/>
</dbReference>
<evidence type="ECO:0000256" key="8">
    <source>
        <dbReference type="RuleBase" id="RU000354"/>
    </source>
</evidence>
<keyword evidence="7" id="KW-1015">Disulfide bond</keyword>
<feature type="domain" description="TGF-beta family profile" evidence="9">
    <location>
        <begin position="344"/>
        <end position="456"/>
    </location>
</feature>
<keyword evidence="6 8" id="KW-0339">Growth factor</keyword>
<reference evidence="10 11" key="1">
    <citation type="submission" date="2015-12" db="EMBL/GenBank/DDBJ databases">
        <title>The genome of Folsomia candida.</title>
        <authorList>
            <person name="Faddeeva A."/>
            <person name="Derks M.F."/>
            <person name="Anvar Y."/>
            <person name="Smit S."/>
            <person name="Van Straalen N."/>
            <person name="Roelofs D."/>
        </authorList>
    </citation>
    <scope>NUCLEOTIDE SEQUENCE [LARGE SCALE GENOMIC DNA]</scope>
    <source>
        <strain evidence="10 11">VU population</strain>
        <tissue evidence="10">Whole body</tissue>
    </source>
</reference>
<proteinExistence type="inferred from homology"/>
<dbReference type="PROSITE" id="PS00250">
    <property type="entry name" value="TGF_BETA_1"/>
    <property type="match status" value="1"/>
</dbReference>
<evidence type="ECO:0000256" key="6">
    <source>
        <dbReference type="ARBA" id="ARBA00023030"/>
    </source>
</evidence>
<dbReference type="GO" id="GO:0008083">
    <property type="term" value="F:growth factor activity"/>
    <property type="evidence" value="ECO:0007669"/>
    <property type="project" value="UniProtKB-KW"/>
</dbReference>
<evidence type="ECO:0000256" key="4">
    <source>
        <dbReference type="ARBA" id="ARBA00022685"/>
    </source>
</evidence>
<evidence type="ECO:0000313" key="11">
    <source>
        <dbReference type="Proteomes" id="UP000198287"/>
    </source>
</evidence>
<dbReference type="SMART" id="SM00204">
    <property type="entry name" value="TGFB"/>
    <property type="match status" value="1"/>
</dbReference>
<dbReference type="PANTHER" id="PTHR11848:SF262">
    <property type="entry name" value="LD29161P"/>
    <property type="match status" value="1"/>
</dbReference>
<dbReference type="CDD" id="cd13751">
    <property type="entry name" value="TGF_beta_GDF8_like"/>
    <property type="match status" value="1"/>
</dbReference>
<evidence type="ECO:0000256" key="1">
    <source>
        <dbReference type="ARBA" id="ARBA00004613"/>
    </source>
</evidence>
<dbReference type="SUPFAM" id="SSF57501">
    <property type="entry name" value="Cystine-knot cytokines"/>
    <property type="match status" value="1"/>
</dbReference>
<keyword evidence="11" id="KW-1185">Reference proteome</keyword>
<dbReference type="FunFam" id="2.10.90.10:FF:000006">
    <property type="entry name" value="growth/differentiation factor 8"/>
    <property type="match status" value="1"/>
</dbReference>
<dbReference type="PANTHER" id="PTHR11848">
    <property type="entry name" value="TGF-BETA FAMILY"/>
    <property type="match status" value="1"/>
</dbReference>
<dbReference type="STRING" id="158441.A0A226E6D3"/>
<protein>
    <submittedName>
        <fullName evidence="10">Growth/differentiation factor 8</fullName>
    </submittedName>
</protein>
<dbReference type="Pfam" id="PF00019">
    <property type="entry name" value="TGF_beta"/>
    <property type="match status" value="1"/>
</dbReference>